<dbReference type="Proteomes" id="UP000054567">
    <property type="component" value="Unassembled WGS sequence"/>
</dbReference>
<reference evidence="7" key="3">
    <citation type="journal article" date="2010" name="Genome Res.">
        <title>Population genomic sequencing of Coccidioides fungi reveals recent hybridization and transposon control.</title>
        <authorList>
            <person name="Neafsey D.E."/>
            <person name="Barker B.M."/>
            <person name="Sharpton T.J."/>
            <person name="Stajich J.E."/>
            <person name="Park D.J."/>
            <person name="Whiston E."/>
            <person name="Hung C.-Y."/>
            <person name="McMahan C."/>
            <person name="White J."/>
            <person name="Sykes S."/>
            <person name="Heiman D."/>
            <person name="Young S."/>
            <person name="Zeng Q."/>
            <person name="Abouelleil A."/>
            <person name="Aftuck L."/>
            <person name="Bessette D."/>
            <person name="Brown A."/>
            <person name="FitzGerald M."/>
            <person name="Lui A."/>
            <person name="Macdonald J.P."/>
            <person name="Priest M."/>
            <person name="Orbach M.J."/>
            <person name="Galgiani J.N."/>
            <person name="Kirkland T.N."/>
            <person name="Cole G.T."/>
            <person name="Birren B.W."/>
            <person name="Henn M.R."/>
            <person name="Taylor J.W."/>
            <person name="Rounsley S.D."/>
        </authorList>
    </citation>
    <scope>NUCLEOTIDE SEQUENCE [LARGE SCALE GENOMIC DNA]</scope>
    <source>
        <strain evidence="7">RMSCC 3488</strain>
    </source>
</reference>
<proteinExistence type="predicted"/>
<sequence length="407" mass="45167">MSVQADLPIIIVGAGLVGLTLAQALKSEGIPFEIYERDSGLNSRYGGWAISLHWAMKPLASCLPPELYAQIPKIHVHPEVADRDRIPSVYLNLETGKPKFAAETQSHYRVHRIKLREILSQGIDIKWNKAFTGYKVTNDGVVVSFADGTEVKGAILAAADGKNSRAKSMLMGREKAALHDLPIAFIGLKLRGDEEYMKPFHSVAPVLWQGTHPATGVYIFCSRVSTPQLNGSAGSEKEYHEVQFNMSWIMKEDESPIPADNAGKIAKLKEKAKEGTGFYPGLRKALESITDDQEALDIKLQDWPTLDWDVCSGGRVTILGDAAHPMTMYRGEAANHGMYDAVLLKNQIQLWRNGKKSLEQAIRDFQTEMRIRANEAVLLSRQACFDSHFLDSLTLASPLLSIKRRLV</sequence>
<evidence type="ECO:0000313" key="6">
    <source>
        <dbReference type="EMBL" id="KMM68100.1"/>
    </source>
</evidence>
<name>A0A0J6FFL3_COCPO</name>
<evidence type="ECO:0000313" key="7">
    <source>
        <dbReference type="Proteomes" id="UP000054567"/>
    </source>
</evidence>
<dbReference type="SUPFAM" id="SSF51905">
    <property type="entry name" value="FAD/NAD(P)-binding domain"/>
    <property type="match status" value="1"/>
</dbReference>
<dbReference type="InterPro" id="IPR036188">
    <property type="entry name" value="FAD/NAD-bd_sf"/>
</dbReference>
<dbReference type="Gene3D" id="3.50.50.60">
    <property type="entry name" value="FAD/NAD(P)-binding domain"/>
    <property type="match status" value="1"/>
</dbReference>
<keyword evidence="4" id="KW-0560">Oxidoreductase</keyword>
<dbReference type="PANTHER" id="PTHR47178:SF1">
    <property type="entry name" value="FAD-BINDING DOMAIN-CONTAINING PROTEIN-RELATED"/>
    <property type="match status" value="1"/>
</dbReference>
<dbReference type="EMBL" id="DS268110">
    <property type="protein sequence ID" value="KMM68100.1"/>
    <property type="molecule type" value="Genomic_DNA"/>
</dbReference>
<evidence type="ECO:0000256" key="5">
    <source>
        <dbReference type="ARBA" id="ARBA00023033"/>
    </source>
</evidence>
<evidence type="ECO:0000256" key="4">
    <source>
        <dbReference type="ARBA" id="ARBA00023002"/>
    </source>
</evidence>
<reference evidence="6 7" key="1">
    <citation type="submission" date="2007-06" db="EMBL/GenBank/DDBJ databases">
        <title>The Genome Sequence of Coccidioides posadasii RMSCC_3488.</title>
        <authorList>
            <consortium name="Coccidioides Genome Resources Consortium"/>
            <consortium name="The Broad Institute Genome Sequencing Platform"/>
            <person name="Henn M.R."/>
            <person name="Sykes S."/>
            <person name="Young S."/>
            <person name="Jaffe D."/>
            <person name="Berlin A."/>
            <person name="Alvarez P."/>
            <person name="Butler J."/>
            <person name="Gnerre S."/>
            <person name="Grabherr M."/>
            <person name="Mauceli E."/>
            <person name="Brockman W."/>
            <person name="Kodira C."/>
            <person name="Alvarado L."/>
            <person name="Zeng Q."/>
            <person name="Crawford M."/>
            <person name="Antoine C."/>
            <person name="Devon K."/>
            <person name="Galgiani J."/>
            <person name="Orsborn K."/>
            <person name="Lewis M.L."/>
            <person name="Nusbaum C."/>
            <person name="Galagan J."/>
            <person name="Birren B."/>
        </authorList>
    </citation>
    <scope>NUCLEOTIDE SEQUENCE [LARGE SCALE GENOMIC DNA]</scope>
    <source>
        <strain evidence="6 7">RMSCC 3488</strain>
    </source>
</reference>
<keyword evidence="2" id="KW-0285">Flavoprotein</keyword>
<reference evidence="7" key="2">
    <citation type="journal article" date="2009" name="Genome Res.">
        <title>Comparative genomic analyses of the human fungal pathogens Coccidioides and their relatives.</title>
        <authorList>
            <person name="Sharpton T.J."/>
            <person name="Stajich J.E."/>
            <person name="Rounsley S.D."/>
            <person name="Gardner M.J."/>
            <person name="Wortman J.R."/>
            <person name="Jordar V.S."/>
            <person name="Maiti R."/>
            <person name="Kodira C.D."/>
            <person name="Neafsey D.E."/>
            <person name="Zeng Q."/>
            <person name="Hung C.-Y."/>
            <person name="McMahan C."/>
            <person name="Muszewska A."/>
            <person name="Grynberg M."/>
            <person name="Mandel M.A."/>
            <person name="Kellner E.M."/>
            <person name="Barker B.M."/>
            <person name="Galgiani J.N."/>
            <person name="Orbach M.J."/>
            <person name="Kirkland T.N."/>
            <person name="Cole G.T."/>
            <person name="Henn M.R."/>
            <person name="Birren B.W."/>
            <person name="Taylor J.W."/>
        </authorList>
    </citation>
    <scope>NUCLEOTIDE SEQUENCE [LARGE SCALE GENOMIC DNA]</scope>
    <source>
        <strain evidence="7">RMSCC 3488</strain>
    </source>
</reference>
<dbReference type="VEuPathDB" id="FungiDB:CPAG_04432"/>
<dbReference type="GO" id="GO:0004497">
    <property type="term" value="F:monooxygenase activity"/>
    <property type="evidence" value="ECO:0007669"/>
    <property type="project" value="UniProtKB-KW"/>
</dbReference>
<evidence type="ECO:0008006" key="8">
    <source>
        <dbReference type="Google" id="ProtNLM"/>
    </source>
</evidence>
<gene>
    <name evidence="6" type="ORF">CPAG_04432</name>
</gene>
<dbReference type="PRINTS" id="PR00420">
    <property type="entry name" value="RNGMNOXGNASE"/>
</dbReference>
<dbReference type="Pfam" id="PF13450">
    <property type="entry name" value="NAD_binding_8"/>
    <property type="match status" value="1"/>
</dbReference>
<dbReference type="PANTHER" id="PTHR47178">
    <property type="entry name" value="MONOOXYGENASE, FAD-BINDING"/>
    <property type="match status" value="1"/>
</dbReference>
<protein>
    <recommendedName>
        <fullName evidence="8">FAD-binding domain-containing protein</fullName>
    </recommendedName>
</protein>
<comment type="cofactor">
    <cofactor evidence="1">
        <name>FAD</name>
        <dbReference type="ChEBI" id="CHEBI:57692"/>
    </cofactor>
</comment>
<dbReference type="OrthoDB" id="47494at2759"/>
<dbReference type="AlphaFoldDB" id="A0A0J6FFL3"/>
<accession>A0A0J6FFL3</accession>
<evidence type="ECO:0000256" key="3">
    <source>
        <dbReference type="ARBA" id="ARBA00022827"/>
    </source>
</evidence>
<keyword evidence="3" id="KW-0274">FAD</keyword>
<organism evidence="6 7">
    <name type="scientific">Coccidioides posadasii RMSCC 3488</name>
    <dbReference type="NCBI Taxonomy" id="454284"/>
    <lineage>
        <taxon>Eukaryota</taxon>
        <taxon>Fungi</taxon>
        <taxon>Dikarya</taxon>
        <taxon>Ascomycota</taxon>
        <taxon>Pezizomycotina</taxon>
        <taxon>Eurotiomycetes</taxon>
        <taxon>Eurotiomycetidae</taxon>
        <taxon>Onygenales</taxon>
        <taxon>Onygenaceae</taxon>
        <taxon>Coccidioides</taxon>
    </lineage>
</organism>
<evidence type="ECO:0000256" key="1">
    <source>
        <dbReference type="ARBA" id="ARBA00001974"/>
    </source>
</evidence>
<keyword evidence="5" id="KW-0503">Monooxygenase</keyword>
<evidence type="ECO:0000256" key="2">
    <source>
        <dbReference type="ARBA" id="ARBA00022630"/>
    </source>
</evidence>